<dbReference type="InterPro" id="IPR010323">
    <property type="entry name" value="DUF924"/>
</dbReference>
<name>A0A3N1Y7F2_9GAMM</name>
<dbReference type="Proteomes" id="UP000276634">
    <property type="component" value="Unassembled WGS sequence"/>
</dbReference>
<dbReference type="AlphaFoldDB" id="A0A3N1Y7F2"/>
<accession>A0A3N1Y7F2</accession>
<sequence length="185" mass="20883">MDARDPDPREVLDFWFDARVRGQWFRATPALDAEIRDRFEGLWRRAAGGGLAAWEATAEGALALVIVLDQFPLNMFRGRPEAFSTEALAREVAARAIARGLDAALDDAGRAFLYLPFMHSEDLRDQDRAVALFAAAGLEDNLRWARHHREIVRRFGRFPHRNAVLGRPSTPEEEAWLASPEAFRG</sequence>
<reference evidence="1 2" key="1">
    <citation type="submission" date="2018-11" db="EMBL/GenBank/DDBJ databases">
        <title>Genomic Encyclopedia of Type Strains, Phase IV (KMG-IV): sequencing the most valuable type-strain genomes for metagenomic binning, comparative biology and taxonomic classification.</title>
        <authorList>
            <person name="Goeker M."/>
        </authorList>
    </citation>
    <scope>NUCLEOTIDE SEQUENCE [LARGE SCALE GENOMIC DNA]</scope>
    <source>
        <strain evidence="1 2">DSM 100275</strain>
    </source>
</reference>
<dbReference type="RefSeq" id="WP_123399617.1">
    <property type="nucleotide sequence ID" value="NZ_RJVI01000001.1"/>
</dbReference>
<dbReference type="Gene3D" id="1.20.58.320">
    <property type="entry name" value="TPR-like"/>
    <property type="match status" value="1"/>
</dbReference>
<protein>
    <submittedName>
        <fullName evidence="1">Uncharacterized protein (DUF924 family)</fullName>
    </submittedName>
</protein>
<dbReference type="Pfam" id="PF06041">
    <property type="entry name" value="DUF924"/>
    <property type="match status" value="1"/>
</dbReference>
<gene>
    <name evidence="1" type="ORF">EDC57_0339</name>
</gene>
<evidence type="ECO:0000313" key="1">
    <source>
        <dbReference type="EMBL" id="ROR34441.1"/>
    </source>
</evidence>
<keyword evidence="2" id="KW-1185">Reference proteome</keyword>
<dbReference type="Gene3D" id="1.25.40.10">
    <property type="entry name" value="Tetratricopeptide repeat domain"/>
    <property type="match status" value="1"/>
</dbReference>
<dbReference type="EMBL" id="RJVI01000001">
    <property type="protein sequence ID" value="ROR34441.1"/>
    <property type="molecule type" value="Genomic_DNA"/>
</dbReference>
<dbReference type="SUPFAM" id="SSF48452">
    <property type="entry name" value="TPR-like"/>
    <property type="match status" value="1"/>
</dbReference>
<dbReference type="InterPro" id="IPR011990">
    <property type="entry name" value="TPR-like_helical_dom_sf"/>
</dbReference>
<comment type="caution">
    <text evidence="1">The sequence shown here is derived from an EMBL/GenBank/DDBJ whole genome shotgun (WGS) entry which is preliminary data.</text>
</comment>
<proteinExistence type="predicted"/>
<evidence type="ECO:0000313" key="2">
    <source>
        <dbReference type="Proteomes" id="UP000276634"/>
    </source>
</evidence>
<dbReference type="OrthoDB" id="7593450at2"/>
<organism evidence="1 2">
    <name type="scientific">Inmirania thermothiophila</name>
    <dbReference type="NCBI Taxonomy" id="1750597"/>
    <lineage>
        <taxon>Bacteria</taxon>
        <taxon>Pseudomonadati</taxon>
        <taxon>Pseudomonadota</taxon>
        <taxon>Gammaproteobacteria</taxon>
        <taxon>Chromatiales</taxon>
        <taxon>Ectothiorhodospiraceae</taxon>
        <taxon>Inmirania</taxon>
    </lineage>
</organism>